<gene>
    <name evidence="1" type="ORF">LIER_37981</name>
</gene>
<dbReference type="AlphaFoldDB" id="A0AAV3PSY8"/>
<dbReference type="EMBL" id="BAABME010018732">
    <property type="protein sequence ID" value="GAA0154844.1"/>
    <property type="molecule type" value="Genomic_DNA"/>
</dbReference>
<comment type="caution">
    <text evidence="1">The sequence shown here is derived from an EMBL/GenBank/DDBJ whole genome shotgun (WGS) entry which is preliminary data.</text>
</comment>
<accession>A0AAV3PSY8</accession>
<evidence type="ECO:0000313" key="1">
    <source>
        <dbReference type="EMBL" id="GAA0154844.1"/>
    </source>
</evidence>
<dbReference type="Proteomes" id="UP001454036">
    <property type="component" value="Unassembled WGS sequence"/>
</dbReference>
<protein>
    <submittedName>
        <fullName evidence="1">Uncharacterized protein</fullName>
    </submittedName>
</protein>
<evidence type="ECO:0000313" key="2">
    <source>
        <dbReference type="Proteomes" id="UP001454036"/>
    </source>
</evidence>
<organism evidence="1 2">
    <name type="scientific">Lithospermum erythrorhizon</name>
    <name type="common">Purple gromwell</name>
    <name type="synonym">Lithospermum officinale var. erythrorhizon</name>
    <dbReference type="NCBI Taxonomy" id="34254"/>
    <lineage>
        <taxon>Eukaryota</taxon>
        <taxon>Viridiplantae</taxon>
        <taxon>Streptophyta</taxon>
        <taxon>Embryophyta</taxon>
        <taxon>Tracheophyta</taxon>
        <taxon>Spermatophyta</taxon>
        <taxon>Magnoliopsida</taxon>
        <taxon>eudicotyledons</taxon>
        <taxon>Gunneridae</taxon>
        <taxon>Pentapetalae</taxon>
        <taxon>asterids</taxon>
        <taxon>lamiids</taxon>
        <taxon>Boraginales</taxon>
        <taxon>Boraginaceae</taxon>
        <taxon>Boraginoideae</taxon>
        <taxon>Lithospermeae</taxon>
        <taxon>Lithospermum</taxon>
    </lineage>
</organism>
<proteinExistence type="predicted"/>
<sequence>MSRARPSRPEPLTCLRFLSSETLTGEAFLFKKGQTSMRRKTNTATRKESIKPRLVLLRSAGRFLESRKPYSLTHMKYRTNPPEPKDGPDIYCHPDLIRNIRDGRSKPSWREKR</sequence>
<name>A0AAV3PSY8_LITER</name>
<reference evidence="1 2" key="1">
    <citation type="submission" date="2024-01" db="EMBL/GenBank/DDBJ databases">
        <title>The complete chloroplast genome sequence of Lithospermum erythrorhizon: insights into the phylogenetic relationship among Boraginaceae species and the maternal lineages of purple gromwells.</title>
        <authorList>
            <person name="Okada T."/>
            <person name="Watanabe K."/>
        </authorList>
    </citation>
    <scope>NUCLEOTIDE SEQUENCE [LARGE SCALE GENOMIC DNA]</scope>
</reference>
<keyword evidence="2" id="KW-1185">Reference proteome</keyword>